<dbReference type="InterPro" id="IPR023578">
    <property type="entry name" value="Ras_GEF_dom_sf"/>
</dbReference>
<dbReference type="GO" id="GO:0005085">
    <property type="term" value="F:guanyl-nucleotide exchange factor activity"/>
    <property type="evidence" value="ECO:0007669"/>
    <property type="project" value="UniProtKB-KW"/>
</dbReference>
<dbReference type="PANTHER" id="PTHR23257">
    <property type="entry name" value="SERINE-THREONINE PROTEIN KINASE"/>
    <property type="match status" value="1"/>
</dbReference>
<feature type="domain" description="Protein kinase" evidence="2">
    <location>
        <begin position="1"/>
        <end position="164"/>
    </location>
</feature>
<dbReference type="GO" id="GO:0007165">
    <property type="term" value="P:signal transduction"/>
    <property type="evidence" value="ECO:0007669"/>
    <property type="project" value="TreeGrafter"/>
</dbReference>
<gene>
    <name evidence="4" type="ORF">EST38_g11995</name>
</gene>
<dbReference type="InterPro" id="IPR050167">
    <property type="entry name" value="Ser_Thr_protein_kinase"/>
</dbReference>
<evidence type="ECO:0000313" key="5">
    <source>
        <dbReference type="Proteomes" id="UP000290288"/>
    </source>
</evidence>
<accession>A0A4Q2D3H9</accession>
<dbReference type="Proteomes" id="UP000290288">
    <property type="component" value="Unassembled WGS sequence"/>
</dbReference>
<dbReference type="SUPFAM" id="SSF56112">
    <property type="entry name" value="Protein kinase-like (PK-like)"/>
    <property type="match status" value="1"/>
</dbReference>
<dbReference type="STRING" id="2316362.A0A4Q2D3H9"/>
<keyword evidence="1" id="KW-0344">Guanine-nucleotide releasing factor</keyword>
<dbReference type="InterPro" id="IPR001245">
    <property type="entry name" value="Ser-Thr/Tyr_kinase_cat_dom"/>
</dbReference>
<dbReference type="Pfam" id="PF07714">
    <property type="entry name" value="PK_Tyr_Ser-Thr"/>
    <property type="match status" value="1"/>
</dbReference>
<name>A0A4Q2D3H9_9AGAR</name>
<feature type="domain" description="N-terminal Ras-GEF" evidence="3">
    <location>
        <begin position="211"/>
        <end position="284"/>
    </location>
</feature>
<evidence type="ECO:0000256" key="1">
    <source>
        <dbReference type="PROSITE-ProRule" id="PRU00135"/>
    </source>
</evidence>
<evidence type="ECO:0000259" key="2">
    <source>
        <dbReference type="PROSITE" id="PS50011"/>
    </source>
</evidence>
<dbReference type="InterPro" id="IPR011009">
    <property type="entry name" value="Kinase-like_dom_sf"/>
</dbReference>
<comment type="caution">
    <text evidence="4">The sequence shown here is derived from an EMBL/GenBank/DDBJ whole genome shotgun (WGS) entry which is preliminary data.</text>
</comment>
<dbReference type="GO" id="GO:0005737">
    <property type="term" value="C:cytoplasm"/>
    <property type="evidence" value="ECO:0007669"/>
    <property type="project" value="TreeGrafter"/>
</dbReference>
<dbReference type="GO" id="GO:0004672">
    <property type="term" value="F:protein kinase activity"/>
    <property type="evidence" value="ECO:0007669"/>
    <property type="project" value="InterPro"/>
</dbReference>
<protein>
    <recommendedName>
        <fullName evidence="6">Protein kinase domain-containing protein</fullName>
    </recommendedName>
</protein>
<dbReference type="PROSITE" id="PS50212">
    <property type="entry name" value="RASGEF_NTER"/>
    <property type="match status" value="1"/>
</dbReference>
<dbReference type="OrthoDB" id="538607at2759"/>
<evidence type="ECO:0000313" key="4">
    <source>
        <dbReference type="EMBL" id="RXW13857.1"/>
    </source>
</evidence>
<evidence type="ECO:0000259" key="3">
    <source>
        <dbReference type="PROSITE" id="PS50212"/>
    </source>
</evidence>
<keyword evidence="5" id="KW-1185">Reference proteome</keyword>
<dbReference type="AlphaFoldDB" id="A0A4Q2D3H9"/>
<dbReference type="EMBL" id="SDEE01000815">
    <property type="protein sequence ID" value="RXW13857.1"/>
    <property type="molecule type" value="Genomic_DNA"/>
</dbReference>
<dbReference type="GO" id="GO:0005524">
    <property type="term" value="F:ATP binding"/>
    <property type="evidence" value="ECO:0007669"/>
    <property type="project" value="InterPro"/>
</dbReference>
<sequence length="284" mass="32366">MLAEITEGLAYLHSRQILHGDIRGVSEPPAVPIRLSPIDVYCLQTFTEARYLPYPPINPPWTPPEFSSYGPGKPPMLTKHSDIWSLGITFLELLAGELPFREMALGVWDAYNGTVPERPKSLVQSRISNEMRSLLERCWEKPESRNRIEDVRRALNLIRERPTIIYNETLVVPTFIESIPEDTVRLDPSRPPKLQLELDHKYSSRHVYVGSSDAVVAGTLGGLIDRLVDNIDLRKDNILREAILMASVDFASPKDVAAKMWEQFNEAEQDKQQRSEARMATQYK</sequence>
<dbReference type="InterPro" id="IPR000651">
    <property type="entry name" value="Ras-like_Gua-exchang_fac_N"/>
</dbReference>
<evidence type="ECO:0008006" key="6">
    <source>
        <dbReference type="Google" id="ProtNLM"/>
    </source>
</evidence>
<organism evidence="4 5">
    <name type="scientific">Candolleomyces aberdarensis</name>
    <dbReference type="NCBI Taxonomy" id="2316362"/>
    <lineage>
        <taxon>Eukaryota</taxon>
        <taxon>Fungi</taxon>
        <taxon>Dikarya</taxon>
        <taxon>Basidiomycota</taxon>
        <taxon>Agaricomycotina</taxon>
        <taxon>Agaricomycetes</taxon>
        <taxon>Agaricomycetidae</taxon>
        <taxon>Agaricales</taxon>
        <taxon>Agaricineae</taxon>
        <taxon>Psathyrellaceae</taxon>
        <taxon>Candolleomyces</taxon>
    </lineage>
</organism>
<proteinExistence type="predicted"/>
<dbReference type="SUPFAM" id="SSF48366">
    <property type="entry name" value="Ras GEF"/>
    <property type="match status" value="1"/>
</dbReference>
<dbReference type="Gene3D" id="1.10.510.10">
    <property type="entry name" value="Transferase(Phosphotransferase) domain 1"/>
    <property type="match status" value="1"/>
</dbReference>
<dbReference type="InterPro" id="IPR000719">
    <property type="entry name" value="Prot_kinase_dom"/>
</dbReference>
<dbReference type="PROSITE" id="PS50011">
    <property type="entry name" value="PROTEIN_KINASE_DOM"/>
    <property type="match status" value="1"/>
</dbReference>
<reference evidence="4 5" key="1">
    <citation type="submission" date="2019-01" db="EMBL/GenBank/DDBJ databases">
        <title>Draft genome sequence of Psathyrella aberdarensis IHI B618.</title>
        <authorList>
            <person name="Buettner E."/>
            <person name="Kellner H."/>
        </authorList>
    </citation>
    <scope>NUCLEOTIDE SEQUENCE [LARGE SCALE GENOMIC DNA]</scope>
    <source>
        <strain evidence="4 5">IHI B618</strain>
    </source>
</reference>